<evidence type="ECO:0000256" key="1">
    <source>
        <dbReference type="ARBA" id="ARBA00005232"/>
    </source>
</evidence>
<comment type="similarity">
    <text evidence="1">Belongs to the carnitine/choline acetyltransferase family.</text>
</comment>
<evidence type="ECO:0000313" key="4">
    <source>
        <dbReference type="Proteomes" id="UP001432322"/>
    </source>
</evidence>
<proteinExistence type="inferred from homology"/>
<dbReference type="GO" id="GO:0005739">
    <property type="term" value="C:mitochondrion"/>
    <property type="evidence" value="ECO:0007669"/>
    <property type="project" value="TreeGrafter"/>
</dbReference>
<feature type="domain" description="Choline/carnitine acyltransferase" evidence="2">
    <location>
        <begin position="8"/>
        <end position="112"/>
    </location>
</feature>
<dbReference type="InterPro" id="IPR000542">
    <property type="entry name" value="Carn_acyl_trans"/>
</dbReference>
<keyword evidence="4" id="KW-1185">Reference proteome</keyword>
<dbReference type="PANTHER" id="PTHR22589">
    <property type="entry name" value="CARNITINE O-ACYLTRANSFERASE"/>
    <property type="match status" value="1"/>
</dbReference>
<dbReference type="InterPro" id="IPR039551">
    <property type="entry name" value="Cho/carn_acyl_trans"/>
</dbReference>
<dbReference type="InterPro" id="IPR023213">
    <property type="entry name" value="CAT-like_dom_sf"/>
</dbReference>
<name>A0AAV5WVK8_9BILA</name>
<dbReference type="EMBL" id="BTSY01000006">
    <property type="protein sequence ID" value="GMT33639.1"/>
    <property type="molecule type" value="Genomic_DNA"/>
</dbReference>
<dbReference type="Proteomes" id="UP001432322">
    <property type="component" value="Unassembled WGS sequence"/>
</dbReference>
<dbReference type="GO" id="GO:0004095">
    <property type="term" value="F:carnitine O-palmitoyltransferase activity"/>
    <property type="evidence" value="ECO:0007669"/>
    <property type="project" value="TreeGrafter"/>
</dbReference>
<organism evidence="3 4">
    <name type="scientific">Pristionchus fissidentatus</name>
    <dbReference type="NCBI Taxonomy" id="1538716"/>
    <lineage>
        <taxon>Eukaryota</taxon>
        <taxon>Metazoa</taxon>
        <taxon>Ecdysozoa</taxon>
        <taxon>Nematoda</taxon>
        <taxon>Chromadorea</taxon>
        <taxon>Rhabditida</taxon>
        <taxon>Rhabditina</taxon>
        <taxon>Diplogasteromorpha</taxon>
        <taxon>Diplogasteroidea</taxon>
        <taxon>Neodiplogasteridae</taxon>
        <taxon>Pristionchus</taxon>
    </lineage>
</organism>
<dbReference type="Pfam" id="PF00755">
    <property type="entry name" value="Carn_acyltransf"/>
    <property type="match status" value="1"/>
</dbReference>
<comment type="caution">
    <text evidence="3">The sequence shown here is derived from an EMBL/GenBank/DDBJ whole genome shotgun (WGS) entry which is preliminary data.</text>
</comment>
<protein>
    <recommendedName>
        <fullName evidence="2">Choline/carnitine acyltransferase domain-containing protein</fullName>
    </recommendedName>
</protein>
<dbReference type="PANTHER" id="PTHR22589:SF99">
    <property type="entry name" value="CHOLINE_CARNITINE ACYLTRANSFERASE DOMAIN-CONTAINING PROTEIN"/>
    <property type="match status" value="1"/>
</dbReference>
<dbReference type="Gene3D" id="3.30.559.10">
    <property type="entry name" value="Chloramphenicol acetyltransferase-like domain"/>
    <property type="match status" value="1"/>
</dbReference>
<reference evidence="3" key="1">
    <citation type="submission" date="2023-10" db="EMBL/GenBank/DDBJ databases">
        <title>Genome assembly of Pristionchus species.</title>
        <authorList>
            <person name="Yoshida K."/>
            <person name="Sommer R.J."/>
        </authorList>
    </citation>
    <scope>NUCLEOTIDE SEQUENCE</scope>
    <source>
        <strain evidence="3">RS5133</strain>
    </source>
</reference>
<evidence type="ECO:0000259" key="2">
    <source>
        <dbReference type="Pfam" id="PF00755"/>
    </source>
</evidence>
<dbReference type="AlphaFoldDB" id="A0AAV5WVK8"/>
<dbReference type="SUPFAM" id="SSF52777">
    <property type="entry name" value="CoA-dependent acyltransferases"/>
    <property type="match status" value="1"/>
</dbReference>
<dbReference type="GO" id="GO:0006631">
    <property type="term" value="P:fatty acid metabolic process"/>
    <property type="evidence" value="ECO:0007669"/>
    <property type="project" value="TreeGrafter"/>
</dbReference>
<gene>
    <name evidence="3" type="ORF">PFISCL1PPCAC_24935</name>
</gene>
<evidence type="ECO:0000313" key="3">
    <source>
        <dbReference type="EMBL" id="GMT33639.1"/>
    </source>
</evidence>
<feature type="non-terminal residue" evidence="3">
    <location>
        <position position="1"/>
    </location>
</feature>
<accession>A0AAV5WVK8</accession>
<dbReference type="GO" id="GO:0009437">
    <property type="term" value="P:carnitine metabolic process"/>
    <property type="evidence" value="ECO:0007669"/>
    <property type="project" value="TreeGrafter"/>
</dbReference>
<sequence length="123" mass="13713">GRDNSVNGGIDRHLFVLYVMSKASGNPSPFLDHVMQQEWLLSTSQVPNMTNTTRKEDENPDQSYIGGIFAAVAKTGYGVCYRFAGNHSICVHISSFHSATNTDSDRFRAHLVRALEEMSELFD</sequence>